<accession>A0A498SVQ1</accession>
<dbReference type="Proteomes" id="UP000276991">
    <property type="component" value="Unassembled WGS sequence"/>
</dbReference>
<dbReference type="STRING" id="6277.A0A498SVQ1"/>
<gene>
    <name evidence="1" type="ORF">NAV_LOCUS9896</name>
</gene>
<proteinExistence type="predicted"/>
<protein>
    <submittedName>
        <fullName evidence="1">Uncharacterized protein</fullName>
    </submittedName>
</protein>
<dbReference type="AlphaFoldDB" id="A0A498SVQ1"/>
<sequence>MMRDIVEKRINEPFRTMSKVVPLSKLSNFAKKAINSIKLADLPKHCRMQPCKERIHDHKTITHFPTSTANLNILSTDIKSTFTANGNTIDNRKSSTIQTKHTDVSHKLKHGNMHKISDTSSTHQLSSIHTKTLRNVTSSPILATSDMDVHQMDTLNFIDPCANCYSSNKSIPINNLDNVNKYIDEADFTQCSAKYAFN</sequence>
<organism evidence="1 2">
    <name type="scientific">Acanthocheilonema viteae</name>
    <name type="common">Filarial nematode worm</name>
    <name type="synonym">Dipetalonema viteae</name>
    <dbReference type="NCBI Taxonomy" id="6277"/>
    <lineage>
        <taxon>Eukaryota</taxon>
        <taxon>Metazoa</taxon>
        <taxon>Ecdysozoa</taxon>
        <taxon>Nematoda</taxon>
        <taxon>Chromadorea</taxon>
        <taxon>Rhabditida</taxon>
        <taxon>Spirurina</taxon>
        <taxon>Spiruromorpha</taxon>
        <taxon>Filarioidea</taxon>
        <taxon>Onchocercidae</taxon>
        <taxon>Acanthocheilonema</taxon>
    </lineage>
</organism>
<reference evidence="1 2" key="1">
    <citation type="submission" date="2018-08" db="EMBL/GenBank/DDBJ databases">
        <authorList>
            <person name="Laetsch R D."/>
            <person name="Stevens L."/>
            <person name="Kumar S."/>
            <person name="Blaxter L. M."/>
        </authorList>
    </citation>
    <scope>NUCLEOTIDE SEQUENCE [LARGE SCALE GENOMIC DNA]</scope>
</reference>
<evidence type="ECO:0000313" key="2">
    <source>
        <dbReference type="Proteomes" id="UP000276991"/>
    </source>
</evidence>
<keyword evidence="2" id="KW-1185">Reference proteome</keyword>
<dbReference type="EMBL" id="UPTC01004847">
    <property type="protein sequence ID" value="VBB35105.1"/>
    <property type="molecule type" value="Genomic_DNA"/>
</dbReference>
<name>A0A498SVQ1_ACAVI</name>
<evidence type="ECO:0000313" key="1">
    <source>
        <dbReference type="EMBL" id="VBB35105.1"/>
    </source>
</evidence>